<evidence type="ECO:0000256" key="2">
    <source>
        <dbReference type="SAM" id="MobiDB-lite"/>
    </source>
</evidence>
<feature type="compositionally biased region" description="Basic and acidic residues" evidence="2">
    <location>
        <begin position="1684"/>
        <end position="1695"/>
    </location>
</feature>
<dbReference type="NCBIfam" id="TIGR03696">
    <property type="entry name" value="Rhs_assc_core"/>
    <property type="match status" value="1"/>
</dbReference>
<dbReference type="Gene3D" id="2.180.10.10">
    <property type="entry name" value="RHS repeat-associated core"/>
    <property type="match status" value="2"/>
</dbReference>
<dbReference type="Proteomes" id="UP001597233">
    <property type="component" value="Unassembled WGS sequence"/>
</dbReference>
<feature type="region of interest" description="Disordered" evidence="2">
    <location>
        <begin position="96"/>
        <end position="125"/>
    </location>
</feature>
<feature type="domain" description="Teneurin-like YD-shell" evidence="3">
    <location>
        <begin position="1341"/>
        <end position="1617"/>
    </location>
</feature>
<comment type="caution">
    <text evidence="4">The sequence shown here is derived from an EMBL/GenBank/DDBJ whole genome shotgun (WGS) entry which is preliminary data.</text>
</comment>
<feature type="compositionally biased region" description="Gly residues" evidence="2">
    <location>
        <begin position="1660"/>
        <end position="1672"/>
    </location>
</feature>
<feature type="region of interest" description="Disordered" evidence="2">
    <location>
        <begin position="32"/>
        <end position="62"/>
    </location>
</feature>
<feature type="region of interest" description="Disordered" evidence="2">
    <location>
        <begin position="861"/>
        <end position="883"/>
    </location>
</feature>
<evidence type="ECO:0000313" key="5">
    <source>
        <dbReference type="Proteomes" id="UP001597233"/>
    </source>
</evidence>
<dbReference type="InterPro" id="IPR006530">
    <property type="entry name" value="YD"/>
</dbReference>
<protein>
    <submittedName>
        <fullName evidence="4">RHS repeat domain-containing protein</fullName>
    </submittedName>
</protein>
<keyword evidence="5" id="KW-1185">Reference proteome</keyword>
<feature type="region of interest" description="Disordered" evidence="2">
    <location>
        <begin position="1629"/>
        <end position="1720"/>
    </location>
</feature>
<evidence type="ECO:0000313" key="4">
    <source>
        <dbReference type="EMBL" id="MFD1886480.1"/>
    </source>
</evidence>
<keyword evidence="1" id="KW-0677">Repeat</keyword>
<evidence type="ECO:0000256" key="1">
    <source>
        <dbReference type="ARBA" id="ARBA00022737"/>
    </source>
</evidence>
<organism evidence="4 5">
    <name type="scientific">Paenibacillus wenxiniae</name>
    <dbReference type="NCBI Taxonomy" id="1636843"/>
    <lineage>
        <taxon>Bacteria</taxon>
        <taxon>Bacillati</taxon>
        <taxon>Bacillota</taxon>
        <taxon>Bacilli</taxon>
        <taxon>Bacillales</taxon>
        <taxon>Paenibacillaceae</taxon>
        <taxon>Paenibacillus</taxon>
    </lineage>
</organism>
<dbReference type="InterPro" id="IPR050708">
    <property type="entry name" value="T6SS_VgrG/RHS"/>
</dbReference>
<feature type="compositionally biased region" description="Polar residues" evidence="2">
    <location>
        <begin position="1702"/>
        <end position="1713"/>
    </location>
</feature>
<dbReference type="Pfam" id="PF25023">
    <property type="entry name" value="TEN_YD-shell"/>
    <property type="match status" value="2"/>
</dbReference>
<feature type="compositionally biased region" description="Polar residues" evidence="2">
    <location>
        <begin position="99"/>
        <end position="110"/>
    </location>
</feature>
<sequence length="1843" mass="203591">MSSYPKRLARTLLLWSLAVLLVLNMSIAPISAAAQPSKSQTKETLSSIQPPSKGAPAPDVEPDAWTTVAKSVYKDVYEAPDPQMQLLEDKIVDLDQSHSDPSPSVFSTFAQEDEEVPPTNSDEEATTQLGEQGIYRLLQQGAEPLDIYWIEYLMRLSGQTGDELWQEHQQSHTKWKDLEKKYIASPASVTGDVYLPATHQNEHLLNARSAVEHSLYQATFSAAKLNGSKSASLSASLSSALDDSDYAQKISDLGKQEYAERTGNTENISSSTGSLSWSANQIHLPGRDGMDLDIGITYDSSDTSPYMRKSTPKRTAYLLKRSYMYERNDLGMGWSFQIPSVEGGGINCNVNPTVYHSGTGQSYNVNTGGNANDFIVQKESGIQLTFVRAIPQDQQFSNGDVNACFMMKHPDGEKEYFSSFGLMIGKVDRYGNTLTYHYQERKVNSDVTAGWGAFVPSYITDTLGRKVTFDYETTLNQGDEFQGERITVTVLNPQGQPQQKVVYTKSRVKLLQNGQDQGYIPLLHSITNNAQETQTFDYDPVQAQLRYKSADNYISDPGFLLTTVTSTRSATHYDYEQTDRIEGRGGDGKEYRIHSRYDTPLLADNSIGAIMNRVDYTYDGDYTKASIVYNNVGTPTPEVYRYSQTAHIKSTTASGEKTITHLYNGLHQVLSTETRTASGEVSTTNNQSFDKVYFYNPTKIQSITQDSNGTVTRYKDIAYADWGGTQKETDDLITDDYNNADTKARHTVSYAYDSTYHQVTDKDWYRNGGPAVTEKYVYNGNGRLQSFTNALGETTTYTYDASPSNSNQIQRMTEQKSIRSGVTSSVTTTYGADYSYAYPTEQTSTFTNADQSKRTVRQTMTYDPGTGLLTSQTDSDGNKTTTSYDALGRPIKVTQPSMTNLDGTVYGIEDQYAYTNRVYSTGADPTNAGILTLRVDSIRQYTNKATGAVTVLNRQAAYYDGFGFLRVMETYNDTNGWTRSQYHPDDLGRAVYAVDTLGNTQTAAYNAWDQQTEFTDAEGNLYITKPLLTQQQTQNYTIAAANVGSYRSNPDNTSIRLNLLEQNFDAYGHKIKVVAYKDGAASHSQPIQESYTYDLVGNVLTYTDPNGNQNGKGVTTAYTYDALNRLTGVQDALDQTSSYTYDGGGGLTSVIISNASGKSETLYTKNYNEQGLLTDKADSTSNHTQMNYNARGLTEQTIDRNGTSATYTYDERGQQTSATLKAASSNTLTSGTMQVKSIFGSGGNILTDRHELYINDAKVATQTSTSDKLDRVTSLSSSATDYAARLDASYDPLDRVASQTSTLNGTSFLTNYGYDQSRLTQIQTNGAQARTTAATANVNYAYTSLGQVQRITFPTLSDGTTLQENMTYDPMNRLTRVSNTKGESTLSVYSYQYDNNGNITSVTEQVKDGTPQTSTYSYDKLSRLAGVKRADGTETSYSYDLRGNRLTQNDTRDLPDEKAANYRYDLQNTLISVTKDSVKTVLDYLPDGLRWKKTNGSKVTQYSYNGANQVIGDQTSNGTISSYIRGDRVLVKKDLTNQKDYYYLYNGHGDVVQMVGTDGSLVNSYQYDEWGNLTQQKEAVANEFKYAGETYDAETGLYYLKARYYDPNVGRFLNEDTYEGQIDNPLVYTDPSGHSVDPGPSEESNIGGSPIGDANVSGARGVGNGEGFGEGNGKAATTSNESNKVAEDKVEKSDAVAEAADSATNSNELQKQQLDQHNEKRIKDSIEKLTRDEARQIASNLLKDGEISLSDLESLIPEGVPNTFVSTDSITDGAKYQYSLEDGQRVTIRWHSPDSNAEIKYPGSASGSRWTAQIKIGNKQLKSDGTWTKNHSLNESHIPIKGK</sequence>
<name>A0ABW4RJR2_9BACL</name>
<dbReference type="NCBIfam" id="TIGR01643">
    <property type="entry name" value="YD_repeat_2x"/>
    <property type="match status" value="4"/>
</dbReference>
<gene>
    <name evidence="4" type="ORF">ACFSC9_13210</name>
</gene>
<feature type="compositionally biased region" description="Acidic residues" evidence="2">
    <location>
        <begin position="111"/>
        <end position="125"/>
    </location>
</feature>
<dbReference type="RefSeq" id="WP_347325515.1">
    <property type="nucleotide sequence ID" value="NZ_JBCGUH010000006.1"/>
</dbReference>
<evidence type="ECO:0000259" key="3">
    <source>
        <dbReference type="Pfam" id="PF25023"/>
    </source>
</evidence>
<reference evidence="5" key="1">
    <citation type="journal article" date="2019" name="Int. J. Syst. Evol. Microbiol.">
        <title>The Global Catalogue of Microorganisms (GCM) 10K type strain sequencing project: providing services to taxonomists for standard genome sequencing and annotation.</title>
        <authorList>
            <consortium name="The Broad Institute Genomics Platform"/>
            <consortium name="The Broad Institute Genome Sequencing Center for Infectious Disease"/>
            <person name="Wu L."/>
            <person name="Ma J."/>
        </authorList>
    </citation>
    <scope>NUCLEOTIDE SEQUENCE [LARGE SCALE GENOMIC DNA]</scope>
    <source>
        <strain evidence="5">CCUG 54950</strain>
    </source>
</reference>
<feature type="domain" description="Teneurin-like YD-shell" evidence="3">
    <location>
        <begin position="1117"/>
        <end position="1232"/>
    </location>
</feature>
<feature type="compositionally biased region" description="Polar residues" evidence="2">
    <location>
        <begin position="868"/>
        <end position="883"/>
    </location>
</feature>
<dbReference type="PANTHER" id="PTHR32305:SF15">
    <property type="entry name" value="PROTEIN RHSA-RELATED"/>
    <property type="match status" value="1"/>
</dbReference>
<dbReference type="Pfam" id="PF05593">
    <property type="entry name" value="RHS_repeat"/>
    <property type="match status" value="2"/>
</dbReference>
<accession>A0ABW4RJR2</accession>
<dbReference type="InterPro" id="IPR056823">
    <property type="entry name" value="TEN-like_YD-shell"/>
</dbReference>
<dbReference type="EMBL" id="JBHUEH010000016">
    <property type="protein sequence ID" value="MFD1886480.1"/>
    <property type="molecule type" value="Genomic_DNA"/>
</dbReference>
<dbReference type="InterPro" id="IPR031325">
    <property type="entry name" value="RHS_repeat"/>
</dbReference>
<dbReference type="PANTHER" id="PTHR32305">
    <property type="match status" value="1"/>
</dbReference>
<proteinExistence type="predicted"/>
<dbReference type="InterPro" id="IPR022385">
    <property type="entry name" value="Rhs_assc_core"/>
</dbReference>